<sequence length="344" mass="39478">MPRLEFPNGTMKFKFDKSCPFYASDRKIFKSQASDQFTELFERFNNIVILKISGVETTELQTLRRALSNQDSELYSELYVGKHSLSRVSIDGLIRNLKTKIQNSISSVTKQSSQSRDQELVKALTQFKELLVGEIALLFTNCENYYTLCNEISKHVSLKKAKVGSIIKENVFFEGETGALPYMTYIFLNNNITTRIRRGQVVLLERQQILTAGEVCTAEKVRLLDLLKWKVIQERCEPLYLFSKMDACILSNEVLERDYFENCVEAANQMTALSMECSLVNELTIIADIKKGILDLVALDTETQCEMRYKIRKVMPPPVIDNHCYPSDSSSESSEFNDLFDLFF</sequence>
<dbReference type="InterPro" id="IPR050323">
    <property type="entry name" value="Ribosomal_protein_uL10"/>
</dbReference>
<dbReference type="EMBL" id="PYSW02000012">
    <property type="protein sequence ID" value="KAG2387525.1"/>
    <property type="molecule type" value="Genomic_DNA"/>
</dbReference>
<dbReference type="Pfam" id="PF17777">
    <property type="entry name" value="RL10P_insert"/>
    <property type="match status" value="1"/>
</dbReference>
<dbReference type="GO" id="GO:0000027">
    <property type="term" value="P:ribosomal large subunit assembly"/>
    <property type="evidence" value="ECO:0007669"/>
    <property type="project" value="TreeGrafter"/>
</dbReference>
<evidence type="ECO:0000256" key="1">
    <source>
        <dbReference type="ARBA" id="ARBA00008889"/>
    </source>
</evidence>
<dbReference type="SUPFAM" id="SSF160369">
    <property type="entry name" value="Ribosomal protein L10-like"/>
    <property type="match status" value="1"/>
</dbReference>
<evidence type="ECO:0000259" key="4">
    <source>
        <dbReference type="Pfam" id="PF17777"/>
    </source>
</evidence>
<dbReference type="GO" id="GO:0022625">
    <property type="term" value="C:cytosolic large ribosomal subunit"/>
    <property type="evidence" value="ECO:0007669"/>
    <property type="project" value="TreeGrafter"/>
</dbReference>
<evidence type="ECO:0000313" key="5">
    <source>
        <dbReference type="EMBL" id="KAG2387525.1"/>
    </source>
</evidence>
<dbReference type="InterPro" id="IPR001790">
    <property type="entry name" value="Ribosomal_uL10"/>
</dbReference>
<dbReference type="Gene3D" id="3.30.70.1730">
    <property type="match status" value="1"/>
</dbReference>
<dbReference type="RefSeq" id="XP_044551517.1">
    <property type="nucleotide sequence ID" value="XM_044686816.1"/>
</dbReference>
<feature type="domain" description="Large ribosomal subunit protein uL10-like insertion" evidence="4">
    <location>
        <begin position="161"/>
        <end position="227"/>
    </location>
</feature>
<name>A0AA88GV82_NAELO</name>
<evidence type="ECO:0000256" key="2">
    <source>
        <dbReference type="ARBA" id="ARBA00022980"/>
    </source>
</evidence>
<dbReference type="GeneID" id="68093575"/>
<dbReference type="Proteomes" id="UP000816034">
    <property type="component" value="Unassembled WGS sequence"/>
</dbReference>
<keyword evidence="6" id="KW-1185">Reference proteome</keyword>
<gene>
    <name evidence="5" type="ORF">C9374_001119</name>
</gene>
<keyword evidence="3" id="KW-0687">Ribonucleoprotein</keyword>
<organism evidence="5 6">
    <name type="scientific">Naegleria lovaniensis</name>
    <name type="common">Amoeba</name>
    <dbReference type="NCBI Taxonomy" id="51637"/>
    <lineage>
        <taxon>Eukaryota</taxon>
        <taxon>Discoba</taxon>
        <taxon>Heterolobosea</taxon>
        <taxon>Tetramitia</taxon>
        <taxon>Eutetramitia</taxon>
        <taxon>Vahlkampfiidae</taxon>
        <taxon>Naegleria</taxon>
    </lineage>
</organism>
<evidence type="ECO:0000313" key="6">
    <source>
        <dbReference type="Proteomes" id="UP000816034"/>
    </source>
</evidence>
<dbReference type="GO" id="GO:0003735">
    <property type="term" value="F:structural constituent of ribosome"/>
    <property type="evidence" value="ECO:0007669"/>
    <property type="project" value="TreeGrafter"/>
</dbReference>
<comment type="caution">
    <text evidence="5">The sequence shown here is derived from an EMBL/GenBank/DDBJ whole genome shotgun (WGS) entry which is preliminary data.</text>
</comment>
<comment type="similarity">
    <text evidence="1">Belongs to the universal ribosomal protein uL10 family.</text>
</comment>
<evidence type="ECO:0000256" key="3">
    <source>
        <dbReference type="ARBA" id="ARBA00023274"/>
    </source>
</evidence>
<protein>
    <recommendedName>
        <fullName evidence="4">Large ribosomal subunit protein uL10-like insertion domain-containing protein</fullName>
    </recommendedName>
</protein>
<dbReference type="Pfam" id="PF00466">
    <property type="entry name" value="Ribosomal_L10"/>
    <property type="match status" value="1"/>
</dbReference>
<dbReference type="AlphaFoldDB" id="A0AA88GV82"/>
<reference evidence="5 6" key="1">
    <citation type="journal article" date="2018" name="BMC Genomics">
        <title>The genome of Naegleria lovaniensis, the basis for a comparative approach to unravel pathogenicity factors of the human pathogenic amoeba N. fowleri.</title>
        <authorList>
            <person name="Liechti N."/>
            <person name="Schurch N."/>
            <person name="Bruggmann R."/>
            <person name="Wittwer M."/>
        </authorList>
    </citation>
    <scope>NUCLEOTIDE SEQUENCE [LARGE SCALE GENOMIC DNA]</scope>
    <source>
        <strain evidence="5 6">ATCC 30569</strain>
    </source>
</reference>
<dbReference type="PANTHER" id="PTHR45699:SF3">
    <property type="entry name" value="LARGE RIBOSOMAL SUBUNIT PROTEIN UL10"/>
    <property type="match status" value="1"/>
</dbReference>
<dbReference type="GO" id="GO:0070180">
    <property type="term" value="F:large ribosomal subunit rRNA binding"/>
    <property type="evidence" value="ECO:0007669"/>
    <property type="project" value="TreeGrafter"/>
</dbReference>
<dbReference type="InterPro" id="IPR043141">
    <property type="entry name" value="Ribosomal_uL10-like_sf"/>
</dbReference>
<proteinExistence type="inferred from homology"/>
<dbReference type="PANTHER" id="PTHR45699">
    <property type="entry name" value="60S ACIDIC RIBOSOMAL PROTEIN P0"/>
    <property type="match status" value="1"/>
</dbReference>
<dbReference type="InterPro" id="IPR040637">
    <property type="entry name" value="Ribosomal_uL10-like_insert"/>
</dbReference>
<dbReference type="GO" id="GO:0002181">
    <property type="term" value="P:cytoplasmic translation"/>
    <property type="evidence" value="ECO:0007669"/>
    <property type="project" value="TreeGrafter"/>
</dbReference>
<dbReference type="InterPro" id="IPR043164">
    <property type="entry name" value="Ribosomal_uL10-like_insert_sf"/>
</dbReference>
<accession>A0AA88GV82</accession>
<keyword evidence="2" id="KW-0689">Ribosomal protein</keyword>
<dbReference type="Gene3D" id="3.90.105.20">
    <property type="match status" value="1"/>
</dbReference>